<dbReference type="AlphaFoldDB" id="A0A1D2QTW0"/>
<dbReference type="NCBIfam" id="NF001126">
    <property type="entry name" value="PRK00139.1-4"/>
    <property type="match status" value="1"/>
</dbReference>
<keyword evidence="7 12" id="KW-0436">Ligase</keyword>
<keyword evidence="5 7" id="KW-0131">Cell cycle</keyword>
<dbReference type="SUPFAM" id="SSF63418">
    <property type="entry name" value="MurE/MurF N-terminal domain"/>
    <property type="match status" value="1"/>
</dbReference>
<sequence length="507" mass="55429">MQSMTVGQLLPFINLPDVVSRVTAIGLSMDSREIEKGRIFVATPGVNTDGKQYIGQAIQQGAVAVFIDSTAQNDHLEYKNSIPIISIPDLDQLLSEIAGRFYGHPTQSLYVVGFTGTNGKTTCSQLYAQLSALLGKRSGIVGTLGYGCCSPTLHADHKTHLSLATTGMTTPDAIRTQAICAELLADGSDNLSIEVSSHGLEQGRVAALNINTAVFTNLSHDHLDYHGDMATYGQAKAKLFSMPSLNSAVVNMDDSFSEQLLDKMGNGIDVITYSVNNTSANIYLSNIHYQSSKIDAILNTPKGIFSVSTHLVGEFNLSNLLAVLSVFYLEHDDFNEVVANIPYLLSIPGRMESISNNLDKHIVIDYAHTPDALKNALLALKSNTHSNLWCVFGCGGERDKDKRAVMAAVAEKYADYVVVTNDNPRNENAKSILLDIEKGFKQKNYTIIEDRAKAICFSIEQCKERDIVLIAGKGHEDYQLIGDKKYPFSDQKTARLVVRHLEESVND</sequence>
<keyword evidence="4 7" id="KW-0573">Peptidoglycan synthesis</keyword>
<dbReference type="Gene3D" id="3.90.190.20">
    <property type="entry name" value="Mur ligase, C-terminal domain"/>
    <property type="match status" value="1"/>
</dbReference>
<dbReference type="InterPro" id="IPR005761">
    <property type="entry name" value="UDP-N-AcMur-Glu-dNH2Pim_ligase"/>
</dbReference>
<keyword evidence="7" id="KW-0963">Cytoplasm</keyword>
<evidence type="ECO:0000256" key="4">
    <source>
        <dbReference type="ARBA" id="ARBA00022984"/>
    </source>
</evidence>
<dbReference type="GO" id="GO:0005524">
    <property type="term" value="F:ATP binding"/>
    <property type="evidence" value="ECO:0007669"/>
    <property type="project" value="UniProtKB-UniRule"/>
</dbReference>
<feature type="binding site" evidence="7">
    <location>
        <position position="196"/>
    </location>
    <ligand>
        <name>UDP-N-acetyl-alpha-D-muramoyl-L-alanyl-D-glutamate</name>
        <dbReference type="ChEBI" id="CHEBI:83900"/>
    </ligand>
</feature>
<keyword evidence="7" id="KW-0460">Magnesium</keyword>
<evidence type="ECO:0000256" key="3">
    <source>
        <dbReference type="ARBA" id="ARBA00022960"/>
    </source>
</evidence>
<evidence type="ECO:0000259" key="10">
    <source>
        <dbReference type="Pfam" id="PF02875"/>
    </source>
</evidence>
<dbReference type="SUPFAM" id="SSF53623">
    <property type="entry name" value="MurD-like peptide ligases, catalytic domain"/>
    <property type="match status" value="1"/>
</dbReference>
<dbReference type="GO" id="GO:0000287">
    <property type="term" value="F:magnesium ion binding"/>
    <property type="evidence" value="ECO:0007669"/>
    <property type="project" value="UniProtKB-UniRule"/>
</dbReference>
<dbReference type="GO" id="GO:0071555">
    <property type="term" value="P:cell wall organization"/>
    <property type="evidence" value="ECO:0007669"/>
    <property type="project" value="UniProtKB-KW"/>
</dbReference>
<dbReference type="EMBL" id="MDLC01000003">
    <property type="protein sequence ID" value="ODS24973.1"/>
    <property type="molecule type" value="Genomic_DNA"/>
</dbReference>
<evidence type="ECO:0000256" key="1">
    <source>
        <dbReference type="ARBA" id="ARBA00005898"/>
    </source>
</evidence>
<evidence type="ECO:0000313" key="13">
    <source>
        <dbReference type="Proteomes" id="UP000242502"/>
    </source>
</evidence>
<evidence type="ECO:0000256" key="7">
    <source>
        <dbReference type="HAMAP-Rule" id="MF_00208"/>
    </source>
</evidence>
<evidence type="ECO:0000259" key="11">
    <source>
        <dbReference type="Pfam" id="PF08245"/>
    </source>
</evidence>
<evidence type="ECO:0000256" key="6">
    <source>
        <dbReference type="ARBA" id="ARBA00023316"/>
    </source>
</evidence>
<evidence type="ECO:0000256" key="2">
    <source>
        <dbReference type="ARBA" id="ARBA00022618"/>
    </source>
</evidence>
<keyword evidence="6 7" id="KW-0961">Cell wall biogenesis/degradation</keyword>
<dbReference type="SUPFAM" id="SSF53244">
    <property type="entry name" value="MurD-like peptide ligases, peptide-binding domain"/>
    <property type="match status" value="1"/>
</dbReference>
<dbReference type="InterPro" id="IPR000713">
    <property type="entry name" value="Mur_ligase_N"/>
</dbReference>
<feature type="binding site" evidence="7">
    <location>
        <position position="472"/>
    </location>
    <ligand>
        <name>meso-2,6-diaminopimelate</name>
        <dbReference type="ChEBI" id="CHEBI:57791"/>
    </ligand>
</feature>
<protein>
    <recommendedName>
        <fullName evidence="7">UDP-N-acetylmuramoyl-L-alanyl-D-glutamate--2,6-diaminopimelate ligase</fullName>
        <ecNumber evidence="7">6.3.2.13</ecNumber>
    </recommendedName>
    <alternativeName>
        <fullName evidence="7">Meso-A2pm-adding enzyme</fullName>
    </alternativeName>
    <alternativeName>
        <fullName evidence="7">Meso-diaminopimelate-adding enzyme</fullName>
    </alternativeName>
    <alternativeName>
        <fullName evidence="7">UDP-MurNAc-L-Ala-D-Glu:meso-diaminopimelate ligase</fullName>
    </alternativeName>
    <alternativeName>
        <fullName evidence="7">UDP-MurNAc-tripeptide synthetase</fullName>
    </alternativeName>
    <alternativeName>
        <fullName evidence="7">UDP-N-acetylmuramyl-tripeptide synthetase</fullName>
    </alternativeName>
</protein>
<dbReference type="GO" id="GO:0051301">
    <property type="term" value="P:cell division"/>
    <property type="evidence" value="ECO:0007669"/>
    <property type="project" value="UniProtKB-KW"/>
</dbReference>
<comment type="caution">
    <text evidence="7">Lacks conserved residue(s) required for the propagation of feature annotation.</text>
</comment>
<keyword evidence="3 7" id="KW-0133">Cell shape</keyword>
<feature type="binding site" evidence="7">
    <location>
        <begin position="116"/>
        <end position="122"/>
    </location>
    <ligand>
        <name>ATP</name>
        <dbReference type="ChEBI" id="CHEBI:30616"/>
    </ligand>
</feature>
<feature type="modified residue" description="N6-carboxylysine" evidence="7">
    <location>
        <position position="236"/>
    </location>
</feature>
<reference evidence="12 13" key="1">
    <citation type="journal article" date="2016" name="Appl. Environ. Microbiol.">
        <title>Lack of Overt Genome Reduction in the Bryostatin-Producing Bryozoan Symbiont "Candidatus Endobugula sertula".</title>
        <authorList>
            <person name="Miller I.J."/>
            <person name="Vanee N."/>
            <person name="Fong S.S."/>
            <person name="Lim-Fong G.E."/>
            <person name="Kwan J.C."/>
        </authorList>
    </citation>
    <scope>NUCLEOTIDE SEQUENCE [LARGE SCALE GENOMIC DNA]</scope>
    <source>
        <strain evidence="12">AB1-4</strain>
    </source>
</reference>
<feature type="short sequence motif" description="Meso-diaminopimelate recognition motif" evidence="7">
    <location>
        <begin position="422"/>
        <end position="425"/>
    </location>
</feature>
<feature type="binding site" evidence="7">
    <location>
        <begin position="169"/>
        <end position="170"/>
    </location>
    <ligand>
        <name>UDP-N-acetyl-alpha-D-muramoyl-L-alanyl-D-glutamate</name>
        <dbReference type="ChEBI" id="CHEBI:83900"/>
    </ligand>
</feature>
<feature type="domain" description="Mur ligase C-terminal" evidence="10">
    <location>
        <begin position="349"/>
        <end position="474"/>
    </location>
</feature>
<dbReference type="GO" id="GO:0009252">
    <property type="term" value="P:peptidoglycan biosynthetic process"/>
    <property type="evidence" value="ECO:0007669"/>
    <property type="project" value="UniProtKB-UniRule"/>
</dbReference>
<comment type="similarity">
    <text evidence="1 7">Belongs to the MurCDEF family. MurE subfamily.</text>
</comment>
<comment type="pathway">
    <text evidence="7 8">Cell wall biogenesis; peptidoglycan biosynthesis.</text>
</comment>
<feature type="binding site" evidence="7">
    <location>
        <position position="204"/>
    </location>
    <ligand>
        <name>UDP-N-acetyl-alpha-D-muramoyl-L-alanyl-D-glutamate</name>
        <dbReference type="ChEBI" id="CHEBI:83900"/>
    </ligand>
</feature>
<feature type="binding site" evidence="7">
    <location>
        <begin position="422"/>
        <end position="425"/>
    </location>
    <ligand>
        <name>meso-2,6-diaminopimelate</name>
        <dbReference type="ChEBI" id="CHEBI:57791"/>
    </ligand>
</feature>
<comment type="function">
    <text evidence="7">Catalyzes the addition of meso-diaminopimelic acid to the nucleotide precursor UDP-N-acetylmuramoyl-L-alanyl-D-glutamate (UMAG) in the biosynthesis of bacterial cell-wall peptidoglycan.</text>
</comment>
<comment type="PTM">
    <text evidence="7">Carboxylation is probably crucial for Mg(2+) binding and, consequently, for the gamma-phosphate positioning of ATP.</text>
</comment>
<comment type="cofactor">
    <cofactor evidence="7">
        <name>Mg(2+)</name>
        <dbReference type="ChEBI" id="CHEBI:18420"/>
    </cofactor>
</comment>
<feature type="binding site" evidence="7">
    <location>
        <position position="202"/>
    </location>
    <ligand>
        <name>UDP-N-acetyl-alpha-D-muramoyl-L-alanyl-D-glutamate</name>
        <dbReference type="ChEBI" id="CHEBI:83900"/>
    </ligand>
</feature>
<dbReference type="InterPro" id="IPR004101">
    <property type="entry name" value="Mur_ligase_C"/>
</dbReference>
<feature type="binding site" evidence="7">
    <location>
        <position position="31"/>
    </location>
    <ligand>
        <name>UDP-N-acetyl-alpha-D-muramoyl-L-alanyl-D-glutamate</name>
        <dbReference type="ChEBI" id="CHEBI:83900"/>
    </ligand>
</feature>
<keyword evidence="7" id="KW-0547">Nucleotide-binding</keyword>
<dbReference type="InterPro" id="IPR013221">
    <property type="entry name" value="Mur_ligase_cen"/>
</dbReference>
<evidence type="ECO:0000256" key="5">
    <source>
        <dbReference type="ARBA" id="ARBA00023306"/>
    </source>
</evidence>
<dbReference type="STRING" id="62101.AB835_01310"/>
<accession>A0A1D2QTW0</accession>
<keyword evidence="7" id="KW-0067">ATP-binding</keyword>
<dbReference type="Pfam" id="PF08245">
    <property type="entry name" value="Mur_ligase_M"/>
    <property type="match status" value="1"/>
</dbReference>
<dbReference type="Pfam" id="PF02875">
    <property type="entry name" value="Mur_ligase_C"/>
    <property type="match status" value="1"/>
</dbReference>
<gene>
    <name evidence="7" type="primary">murE</name>
    <name evidence="12" type="ORF">AB835_01310</name>
</gene>
<dbReference type="Pfam" id="PF01225">
    <property type="entry name" value="Mur_ligase"/>
    <property type="match status" value="1"/>
</dbReference>
<proteinExistence type="inferred from homology"/>
<organism evidence="12 13">
    <name type="scientific">Candidatus Endobugula sertula</name>
    <name type="common">Bugula neritina bacterial symbiont</name>
    <dbReference type="NCBI Taxonomy" id="62101"/>
    <lineage>
        <taxon>Bacteria</taxon>
        <taxon>Pseudomonadati</taxon>
        <taxon>Pseudomonadota</taxon>
        <taxon>Gammaproteobacteria</taxon>
        <taxon>Cellvibrionales</taxon>
        <taxon>Cellvibrionaceae</taxon>
        <taxon>Candidatus Endobugula</taxon>
    </lineage>
</organism>
<evidence type="ECO:0000256" key="8">
    <source>
        <dbReference type="RuleBase" id="RU004135"/>
    </source>
</evidence>
<dbReference type="InterPro" id="IPR036615">
    <property type="entry name" value="Mur_ligase_C_dom_sf"/>
</dbReference>
<dbReference type="NCBIfam" id="TIGR01085">
    <property type="entry name" value="murE"/>
    <property type="match status" value="1"/>
</dbReference>
<dbReference type="Gene3D" id="3.40.1390.10">
    <property type="entry name" value="MurE/MurF, N-terminal domain"/>
    <property type="match status" value="1"/>
</dbReference>
<dbReference type="GO" id="GO:0005737">
    <property type="term" value="C:cytoplasm"/>
    <property type="evidence" value="ECO:0007669"/>
    <property type="project" value="UniProtKB-SubCell"/>
</dbReference>
<comment type="subcellular location">
    <subcellularLocation>
        <location evidence="7 8">Cytoplasm</location>
    </subcellularLocation>
</comment>
<evidence type="ECO:0000259" key="9">
    <source>
        <dbReference type="Pfam" id="PF01225"/>
    </source>
</evidence>
<dbReference type="PANTHER" id="PTHR23135:SF4">
    <property type="entry name" value="UDP-N-ACETYLMURAMOYL-L-ALANYL-D-GLUTAMATE--2,6-DIAMINOPIMELATE LIGASE MURE HOMOLOG, CHLOROPLASTIC"/>
    <property type="match status" value="1"/>
</dbReference>
<feature type="binding site" evidence="7">
    <location>
        <position position="476"/>
    </location>
    <ligand>
        <name>meso-2,6-diaminopimelate</name>
        <dbReference type="ChEBI" id="CHEBI:57791"/>
    </ligand>
</feature>
<dbReference type="UniPathway" id="UPA00219"/>
<dbReference type="PANTHER" id="PTHR23135">
    <property type="entry name" value="MUR LIGASE FAMILY MEMBER"/>
    <property type="match status" value="1"/>
</dbReference>
<dbReference type="GO" id="GO:0008360">
    <property type="term" value="P:regulation of cell shape"/>
    <property type="evidence" value="ECO:0007669"/>
    <property type="project" value="UniProtKB-KW"/>
</dbReference>
<feature type="binding site" evidence="7">
    <location>
        <position position="398"/>
    </location>
    <ligand>
        <name>meso-2,6-diaminopimelate</name>
        <dbReference type="ChEBI" id="CHEBI:57791"/>
    </ligand>
</feature>
<comment type="catalytic activity">
    <reaction evidence="7">
        <text>UDP-N-acetyl-alpha-D-muramoyl-L-alanyl-D-glutamate + meso-2,6-diaminopimelate + ATP = UDP-N-acetyl-alpha-D-muramoyl-L-alanyl-gamma-D-glutamyl-meso-2,6-diaminopimelate + ADP + phosphate + H(+)</text>
        <dbReference type="Rhea" id="RHEA:23676"/>
        <dbReference type="ChEBI" id="CHEBI:15378"/>
        <dbReference type="ChEBI" id="CHEBI:30616"/>
        <dbReference type="ChEBI" id="CHEBI:43474"/>
        <dbReference type="ChEBI" id="CHEBI:57791"/>
        <dbReference type="ChEBI" id="CHEBI:83900"/>
        <dbReference type="ChEBI" id="CHEBI:83905"/>
        <dbReference type="ChEBI" id="CHEBI:456216"/>
        <dbReference type="EC" id="6.3.2.13"/>
    </reaction>
</comment>
<dbReference type="EC" id="6.3.2.13" evidence="7"/>
<dbReference type="GO" id="GO:0008765">
    <property type="term" value="F:UDP-N-acetylmuramoylalanyl-D-glutamate-2,6-diaminopimelate ligase activity"/>
    <property type="evidence" value="ECO:0007669"/>
    <property type="project" value="UniProtKB-UniRule"/>
</dbReference>
<dbReference type="InterPro" id="IPR036565">
    <property type="entry name" value="Mur-like_cat_sf"/>
</dbReference>
<dbReference type="Proteomes" id="UP000242502">
    <property type="component" value="Unassembled WGS sequence"/>
</dbReference>
<feature type="domain" description="Mur ligase central" evidence="11">
    <location>
        <begin position="115"/>
        <end position="326"/>
    </location>
</feature>
<comment type="caution">
    <text evidence="12">The sequence shown here is derived from an EMBL/GenBank/DDBJ whole genome shotgun (WGS) entry which is preliminary data.</text>
</comment>
<feature type="domain" description="Mur ligase N-terminal catalytic" evidence="9">
    <location>
        <begin position="26"/>
        <end position="102"/>
    </location>
</feature>
<keyword evidence="2 7" id="KW-0132">Cell division</keyword>
<dbReference type="HAMAP" id="MF_00208">
    <property type="entry name" value="MurE"/>
    <property type="match status" value="1"/>
</dbReference>
<name>A0A1D2QTW0_9GAMM</name>
<dbReference type="InterPro" id="IPR035911">
    <property type="entry name" value="MurE/MurF_N"/>
</dbReference>
<evidence type="ECO:0000313" key="12">
    <source>
        <dbReference type="EMBL" id="ODS24973.1"/>
    </source>
</evidence>
<dbReference type="Gene3D" id="3.40.1190.10">
    <property type="entry name" value="Mur-like, catalytic domain"/>
    <property type="match status" value="1"/>
</dbReference>